<organism evidence="2 3">
    <name type="scientific">Recurvomyces mirabilis</name>
    <dbReference type="NCBI Taxonomy" id="574656"/>
    <lineage>
        <taxon>Eukaryota</taxon>
        <taxon>Fungi</taxon>
        <taxon>Dikarya</taxon>
        <taxon>Ascomycota</taxon>
        <taxon>Pezizomycotina</taxon>
        <taxon>Dothideomycetes</taxon>
        <taxon>Dothideomycetidae</taxon>
        <taxon>Mycosphaerellales</taxon>
        <taxon>Teratosphaeriaceae</taxon>
        <taxon>Recurvomyces</taxon>
    </lineage>
</organism>
<feature type="region of interest" description="Disordered" evidence="1">
    <location>
        <begin position="353"/>
        <end position="397"/>
    </location>
</feature>
<evidence type="ECO:0000313" key="2">
    <source>
        <dbReference type="EMBL" id="KAK3675496.1"/>
    </source>
</evidence>
<feature type="compositionally biased region" description="Low complexity" evidence="1">
    <location>
        <begin position="105"/>
        <end position="114"/>
    </location>
</feature>
<feature type="compositionally biased region" description="Basic and acidic residues" evidence="1">
    <location>
        <begin position="231"/>
        <end position="241"/>
    </location>
</feature>
<dbReference type="AlphaFoldDB" id="A0AAE0WPG7"/>
<evidence type="ECO:0000256" key="1">
    <source>
        <dbReference type="SAM" id="MobiDB-lite"/>
    </source>
</evidence>
<sequence length="397" mass="43124">MGTPPSSSTPTSPSASPGPTSFPQQQQHQQYGQPNIQPSPPRQSSFTFSAPPPVSIPVNAFAPSPIAPAYSPITPKVQPILPVPQPNGASTVIVPPADEQHELQPESQQQAEQQNIHTQSSAIAPATFIPPAAPQPFSSEDSTDAIALRAAISALQFQRKKAKDDLRCLEGLKKAAVDEPGRFREEVRAGRLREQREEFAGWRGVLDGEGSDDDNDEEDDEEDEEETLDADEMHDVKKEIASQETQLPSEILDSQPSRPSSSEKMKANPTARPPKPPDFTTIPGPQNIIRMPAMNWEKYHIVGSALDQMHEQQRKWPGFDFAYDGKHPANGGVGREYSVAAPYSPFLDVLAAGGHGQGGGGWDEDENRKDSVNSAAMLGTVSEHPMKTRRGSSKMHP</sequence>
<feature type="compositionally biased region" description="Basic residues" evidence="1">
    <location>
        <begin position="387"/>
        <end position="397"/>
    </location>
</feature>
<feature type="compositionally biased region" description="Low complexity" evidence="1">
    <location>
        <begin position="60"/>
        <end position="73"/>
    </location>
</feature>
<keyword evidence="3" id="KW-1185">Reference proteome</keyword>
<feature type="region of interest" description="Disordered" evidence="1">
    <location>
        <begin position="1"/>
        <end position="141"/>
    </location>
</feature>
<feature type="region of interest" description="Disordered" evidence="1">
    <location>
        <begin position="175"/>
        <end position="286"/>
    </location>
</feature>
<proteinExistence type="predicted"/>
<dbReference type="EMBL" id="JAUTXT010000014">
    <property type="protein sequence ID" value="KAK3675496.1"/>
    <property type="molecule type" value="Genomic_DNA"/>
</dbReference>
<feature type="compositionally biased region" description="Polar residues" evidence="1">
    <location>
        <begin position="242"/>
        <end position="260"/>
    </location>
</feature>
<reference evidence="2" key="1">
    <citation type="submission" date="2023-07" db="EMBL/GenBank/DDBJ databases">
        <title>Black Yeasts Isolated from many extreme environments.</title>
        <authorList>
            <person name="Coleine C."/>
            <person name="Stajich J.E."/>
            <person name="Selbmann L."/>
        </authorList>
    </citation>
    <scope>NUCLEOTIDE SEQUENCE</scope>
    <source>
        <strain evidence="2">CCFEE 5485</strain>
    </source>
</reference>
<evidence type="ECO:0000313" key="3">
    <source>
        <dbReference type="Proteomes" id="UP001274830"/>
    </source>
</evidence>
<accession>A0AAE0WPG7</accession>
<name>A0AAE0WPG7_9PEZI</name>
<comment type="caution">
    <text evidence="2">The sequence shown here is derived from an EMBL/GenBank/DDBJ whole genome shotgun (WGS) entry which is preliminary data.</text>
</comment>
<gene>
    <name evidence="2" type="ORF">LTR78_004579</name>
</gene>
<feature type="compositionally biased region" description="Acidic residues" evidence="1">
    <location>
        <begin position="209"/>
        <end position="230"/>
    </location>
</feature>
<feature type="compositionally biased region" description="Low complexity" evidence="1">
    <location>
        <begin position="1"/>
        <end position="36"/>
    </location>
</feature>
<feature type="compositionally biased region" description="Basic and acidic residues" evidence="1">
    <location>
        <begin position="175"/>
        <end position="200"/>
    </location>
</feature>
<protein>
    <submittedName>
        <fullName evidence="2">Uncharacterized protein</fullName>
    </submittedName>
</protein>
<dbReference type="Proteomes" id="UP001274830">
    <property type="component" value="Unassembled WGS sequence"/>
</dbReference>